<feature type="transmembrane region" description="Helical" evidence="5">
    <location>
        <begin position="266"/>
        <end position="285"/>
    </location>
</feature>
<dbReference type="Pfam" id="PF00892">
    <property type="entry name" value="EamA"/>
    <property type="match status" value="2"/>
</dbReference>
<dbReference type="EMBL" id="QKRX01000003">
    <property type="protein sequence ID" value="RAU18838.1"/>
    <property type="molecule type" value="Genomic_DNA"/>
</dbReference>
<keyword evidence="2 5" id="KW-0812">Transmembrane</keyword>
<feature type="transmembrane region" description="Helical" evidence="5">
    <location>
        <begin position="211"/>
        <end position="229"/>
    </location>
</feature>
<dbReference type="InterPro" id="IPR037185">
    <property type="entry name" value="EmrE-like"/>
</dbReference>
<dbReference type="Proteomes" id="UP000250744">
    <property type="component" value="Unassembled WGS sequence"/>
</dbReference>
<accession>A0A364NP05</accession>
<feature type="transmembrane region" description="Helical" evidence="5">
    <location>
        <begin position="184"/>
        <end position="205"/>
    </location>
</feature>
<comment type="subcellular location">
    <subcellularLocation>
        <location evidence="1">Membrane</location>
        <topology evidence="1">Multi-pass membrane protein</topology>
    </subcellularLocation>
</comment>
<feature type="transmembrane region" description="Helical" evidence="5">
    <location>
        <begin position="74"/>
        <end position="91"/>
    </location>
</feature>
<dbReference type="SUPFAM" id="SSF103481">
    <property type="entry name" value="Multidrug resistance efflux transporter EmrE"/>
    <property type="match status" value="2"/>
</dbReference>
<gene>
    <name evidence="7" type="ORF">DN062_04985</name>
</gene>
<evidence type="ECO:0000256" key="2">
    <source>
        <dbReference type="ARBA" id="ARBA00022692"/>
    </source>
</evidence>
<keyword evidence="3 5" id="KW-1133">Transmembrane helix</keyword>
<reference evidence="7 8" key="1">
    <citation type="submission" date="2018-06" db="EMBL/GenBank/DDBJ databases">
        <title>Nitrincola tibetense sp. nov., isolated from Lake XuguoCo on Tibetan Plateau.</title>
        <authorList>
            <person name="Xing P."/>
        </authorList>
    </citation>
    <scope>NUCLEOTIDE SEQUENCE [LARGE SCALE GENOMIC DNA]</scope>
    <source>
        <strain evidence="8">xg18</strain>
    </source>
</reference>
<feature type="transmembrane region" description="Helical" evidence="5">
    <location>
        <begin position="121"/>
        <end position="139"/>
    </location>
</feature>
<feature type="domain" description="EamA" evidence="6">
    <location>
        <begin position="153"/>
        <end position="279"/>
    </location>
</feature>
<sequence>MNAWKGISLRLIATGLFAGMALCVKIASADAPVGQIVFWRSSIALIPIVLYLMWMNAFPTALRTRHWKGHLSRSAYGCLAMFLSFISLAYLPLSLAAALGFLAPIFAIPLAVMLLGERPSFYLVIMVLTGFLGVLIILYPSLESPDMTKSTLLGCMAGLAMAITTAIAKVKIKQLTHTEHAGSIAFYFALICSLFGLLTAFLGWAPLDTHTLFWLISAGLFGGVAHVVMTEAMARTSVSTLAVFEYTAIFWALGLDYSVFGGLPDPIALVGAVIIVLAGVGVLKIESRPVRG</sequence>
<dbReference type="InterPro" id="IPR000620">
    <property type="entry name" value="EamA_dom"/>
</dbReference>
<feature type="domain" description="EamA" evidence="6">
    <location>
        <begin position="5"/>
        <end position="138"/>
    </location>
</feature>
<feature type="transmembrane region" description="Helical" evidence="5">
    <location>
        <begin position="151"/>
        <end position="172"/>
    </location>
</feature>
<dbReference type="RefSeq" id="WP_112158144.1">
    <property type="nucleotide sequence ID" value="NZ_QKRX01000003.1"/>
</dbReference>
<feature type="transmembrane region" description="Helical" evidence="5">
    <location>
        <begin position="241"/>
        <end position="260"/>
    </location>
</feature>
<evidence type="ECO:0000256" key="1">
    <source>
        <dbReference type="ARBA" id="ARBA00004141"/>
    </source>
</evidence>
<proteinExistence type="predicted"/>
<feature type="transmembrane region" description="Helical" evidence="5">
    <location>
        <begin position="97"/>
        <end position="114"/>
    </location>
</feature>
<dbReference type="GO" id="GO:0016020">
    <property type="term" value="C:membrane"/>
    <property type="evidence" value="ECO:0007669"/>
    <property type="project" value="UniProtKB-SubCell"/>
</dbReference>
<feature type="transmembrane region" description="Helical" evidence="5">
    <location>
        <begin position="39"/>
        <end position="62"/>
    </location>
</feature>
<comment type="caution">
    <text evidence="7">The sequence shown here is derived from an EMBL/GenBank/DDBJ whole genome shotgun (WGS) entry which is preliminary data.</text>
</comment>
<keyword evidence="4 5" id="KW-0472">Membrane</keyword>
<name>A0A364NP05_9GAMM</name>
<organism evidence="7 8">
    <name type="scientific">Nitrincola tibetensis</name>
    <dbReference type="NCBI Taxonomy" id="2219697"/>
    <lineage>
        <taxon>Bacteria</taxon>
        <taxon>Pseudomonadati</taxon>
        <taxon>Pseudomonadota</taxon>
        <taxon>Gammaproteobacteria</taxon>
        <taxon>Oceanospirillales</taxon>
        <taxon>Oceanospirillaceae</taxon>
        <taxon>Nitrincola</taxon>
    </lineage>
</organism>
<evidence type="ECO:0000256" key="5">
    <source>
        <dbReference type="SAM" id="Phobius"/>
    </source>
</evidence>
<dbReference type="PANTHER" id="PTHR22911">
    <property type="entry name" value="ACYL-MALONYL CONDENSING ENZYME-RELATED"/>
    <property type="match status" value="1"/>
</dbReference>
<keyword evidence="8" id="KW-1185">Reference proteome</keyword>
<evidence type="ECO:0000256" key="3">
    <source>
        <dbReference type="ARBA" id="ARBA00022989"/>
    </source>
</evidence>
<evidence type="ECO:0000259" key="6">
    <source>
        <dbReference type="Pfam" id="PF00892"/>
    </source>
</evidence>
<evidence type="ECO:0000313" key="8">
    <source>
        <dbReference type="Proteomes" id="UP000250744"/>
    </source>
</evidence>
<dbReference type="PANTHER" id="PTHR22911:SF6">
    <property type="entry name" value="SOLUTE CARRIER FAMILY 35 MEMBER G1"/>
    <property type="match status" value="1"/>
</dbReference>
<protein>
    <submittedName>
        <fullName evidence="7">EamA/RhaT family transporter</fullName>
    </submittedName>
</protein>
<dbReference type="AlphaFoldDB" id="A0A364NP05"/>
<evidence type="ECO:0000256" key="4">
    <source>
        <dbReference type="ARBA" id="ARBA00023136"/>
    </source>
</evidence>
<evidence type="ECO:0000313" key="7">
    <source>
        <dbReference type="EMBL" id="RAU18838.1"/>
    </source>
</evidence>
<dbReference type="OrthoDB" id="148351at2"/>